<dbReference type="PANTHER" id="PTHR11732">
    <property type="entry name" value="ALDO/KETO REDUCTASE"/>
    <property type="match status" value="1"/>
</dbReference>
<dbReference type="InterPro" id="IPR044497">
    <property type="entry name" value="AKR4A/B"/>
</dbReference>
<dbReference type="OrthoDB" id="416253at2759"/>
<feature type="domain" description="NADP-dependent oxidoreductase" evidence="2">
    <location>
        <begin position="573"/>
        <end position="847"/>
    </location>
</feature>
<comment type="caution">
    <text evidence="3">The sequence shown here is derived from an EMBL/GenBank/DDBJ whole genome shotgun (WGS) entry which is preliminary data.</text>
</comment>
<dbReference type="GO" id="GO:0044550">
    <property type="term" value="P:secondary metabolite biosynthetic process"/>
    <property type="evidence" value="ECO:0007669"/>
    <property type="project" value="UniProtKB-ARBA"/>
</dbReference>
<evidence type="ECO:0000259" key="2">
    <source>
        <dbReference type="Pfam" id="PF00248"/>
    </source>
</evidence>
<dbReference type="EMBL" id="JACXVP010000004">
    <property type="protein sequence ID" value="KAG5608541.1"/>
    <property type="molecule type" value="Genomic_DNA"/>
</dbReference>
<accession>A0A9J5Z8G8</accession>
<dbReference type="Pfam" id="PF00248">
    <property type="entry name" value="Aldo_ket_red"/>
    <property type="match status" value="3"/>
</dbReference>
<evidence type="ECO:0000313" key="4">
    <source>
        <dbReference type="Proteomes" id="UP000824120"/>
    </source>
</evidence>
<reference evidence="3 4" key="1">
    <citation type="submission" date="2020-09" db="EMBL/GenBank/DDBJ databases">
        <title>De no assembly of potato wild relative species, Solanum commersonii.</title>
        <authorList>
            <person name="Cho K."/>
        </authorList>
    </citation>
    <scope>NUCLEOTIDE SEQUENCE [LARGE SCALE GENOMIC DNA]</scope>
    <source>
        <strain evidence="3">LZ3.2</strain>
        <tissue evidence="3">Leaf</tissue>
    </source>
</reference>
<keyword evidence="1" id="KW-0560">Oxidoreductase</keyword>
<dbReference type="AlphaFoldDB" id="A0A9J5Z8G8"/>
<sequence>MQQVTLNNCDKTMPAIGMGTVLSSRPGANPSETMKSAILEAIKAGYRHFDTAFIYQSEKPLGEAIVEAIHLGFIKSRDELFITTKLWCTFAQRDQIVGACKLSLRELQLDYVDMYLIHHPLRVSEKIQKFPVPKETIHPLDIKGVWEGMEECKNLGLTKGIGVSNFSCKKLKELLSVAKIPPAVNQVEMNPIWQQKELREFCKAKGIQITAYSPLGAYNTIWGNNRVMECDVLTQIAKSKGKTTAQVALRWIYEQGVSLVVKSLNKERMKENLQIFDWSLTQQDLKKISELPQHKGHADNWHGNCSFIWAGGGSIGDDEIRPLEAIKAGYRHFDTAFIYQSEKPLGEAIVEALHLGLIKSRDELFTTTKELQLDYVDMYLIHHPLRVSETIQKFPVPKEIIHPLVIKSVWEGMEECKNLGLTKGIGVSNFSCTKLEELLSVAKIPPAVNQVSGDESNLATKGTKGILKAKGIYITAYSPLGAHNTIWGHNGVMECDVLIQIAKSKGKTTAQVALRWIYEKRVSLVVKSLTKERMKENLQIIDWSLSQQDLEKISELPQHKVTLNNCDKAMPTIGMGTVLSSRPGANPEMMKSALLEAIKAGYRHFDTAFIYQSEKPLGEAIVEALHLGLIKSRDELFITTKLWCTFAQRDQIVDACKLSLRELQLEYVDMYLIHHPLRVSETIQKLPVPKEIIHPLDIKGVWEGMEECKNLGLTKGIGVSNFSCKKIEELLSVAKISPAVNQVEMNPIWQQKELKEFCKAKGIHITAYSPLGAYNTIWGDNRVMECDVLTQIAKSKGKTIAQVALRWIYEQGVSLVVKSLNKERMKENLQIFDWSLSQRDLEKISELHQHKGFTMASLFGPHDFVLQLDAEI</sequence>
<gene>
    <name evidence="3" type="ORF">H5410_019822</name>
</gene>
<dbReference type="FunFam" id="3.20.20.100:FF:000014">
    <property type="entry name" value="NAD(P)-linked oxidoreductase superfamily protein"/>
    <property type="match status" value="2"/>
</dbReference>
<dbReference type="PROSITE" id="PS00063">
    <property type="entry name" value="ALDOKETO_REDUCTASE_3"/>
    <property type="match status" value="3"/>
</dbReference>
<dbReference type="GO" id="GO:0016616">
    <property type="term" value="F:oxidoreductase activity, acting on the CH-OH group of donors, NAD or NADP as acceptor"/>
    <property type="evidence" value="ECO:0007669"/>
    <property type="project" value="InterPro"/>
</dbReference>
<dbReference type="CDD" id="cd19124">
    <property type="entry name" value="AKR_AKR4A_4B"/>
    <property type="match status" value="2"/>
</dbReference>
<dbReference type="PRINTS" id="PR00069">
    <property type="entry name" value="ALDKETRDTASE"/>
</dbReference>
<dbReference type="InterPro" id="IPR020558">
    <property type="entry name" value="DiOHA_6PGluconate_deHydtase_CS"/>
</dbReference>
<dbReference type="PROSITE" id="PS00798">
    <property type="entry name" value="ALDOKETO_REDUCTASE_1"/>
    <property type="match status" value="3"/>
</dbReference>
<feature type="domain" description="NADP-dependent oxidoreductase" evidence="2">
    <location>
        <begin position="16"/>
        <end position="291"/>
    </location>
</feature>
<keyword evidence="4" id="KW-1185">Reference proteome</keyword>
<dbReference type="Proteomes" id="UP000824120">
    <property type="component" value="Chromosome 4"/>
</dbReference>
<dbReference type="InterPro" id="IPR020471">
    <property type="entry name" value="AKR"/>
</dbReference>
<name>A0A9J5Z8G8_SOLCO</name>
<evidence type="ECO:0000313" key="3">
    <source>
        <dbReference type="EMBL" id="KAG5608541.1"/>
    </source>
</evidence>
<dbReference type="InterPro" id="IPR036812">
    <property type="entry name" value="NAD(P)_OxRdtase_dom_sf"/>
</dbReference>
<proteinExistence type="predicted"/>
<organism evidence="3 4">
    <name type="scientific">Solanum commersonii</name>
    <name type="common">Commerson's wild potato</name>
    <name type="synonym">Commerson's nightshade</name>
    <dbReference type="NCBI Taxonomy" id="4109"/>
    <lineage>
        <taxon>Eukaryota</taxon>
        <taxon>Viridiplantae</taxon>
        <taxon>Streptophyta</taxon>
        <taxon>Embryophyta</taxon>
        <taxon>Tracheophyta</taxon>
        <taxon>Spermatophyta</taxon>
        <taxon>Magnoliopsida</taxon>
        <taxon>eudicotyledons</taxon>
        <taxon>Gunneridae</taxon>
        <taxon>Pentapetalae</taxon>
        <taxon>asterids</taxon>
        <taxon>lamiids</taxon>
        <taxon>Solanales</taxon>
        <taxon>Solanaceae</taxon>
        <taxon>Solanoideae</taxon>
        <taxon>Solaneae</taxon>
        <taxon>Solanum</taxon>
    </lineage>
</organism>
<dbReference type="Gene3D" id="3.20.20.100">
    <property type="entry name" value="NADP-dependent oxidoreductase domain"/>
    <property type="match status" value="3"/>
</dbReference>
<feature type="domain" description="NADP-dependent oxidoreductase" evidence="2">
    <location>
        <begin position="368"/>
        <end position="556"/>
    </location>
</feature>
<dbReference type="SUPFAM" id="SSF51430">
    <property type="entry name" value="NAD(P)-linked oxidoreductase"/>
    <property type="match status" value="3"/>
</dbReference>
<protein>
    <recommendedName>
        <fullName evidence="2">NADP-dependent oxidoreductase domain-containing protein</fullName>
    </recommendedName>
</protein>
<dbReference type="InterPro" id="IPR023210">
    <property type="entry name" value="NADP_OxRdtase_dom"/>
</dbReference>
<evidence type="ECO:0000256" key="1">
    <source>
        <dbReference type="ARBA" id="ARBA00023002"/>
    </source>
</evidence>
<dbReference type="PROSITE" id="PS00886">
    <property type="entry name" value="ILVD_EDD_1"/>
    <property type="match status" value="1"/>
</dbReference>
<dbReference type="InterPro" id="IPR018170">
    <property type="entry name" value="Aldo/ket_reductase_CS"/>
</dbReference>
<dbReference type="PROSITE" id="PS00062">
    <property type="entry name" value="ALDOKETO_REDUCTASE_2"/>
    <property type="match status" value="3"/>
</dbReference>